<evidence type="ECO:0000313" key="1">
    <source>
        <dbReference type="EMBL" id="OBZ74956.1"/>
    </source>
</evidence>
<gene>
    <name evidence="1" type="ORF">A0H81_05088</name>
</gene>
<protein>
    <submittedName>
        <fullName evidence="1">Uncharacterized protein</fullName>
    </submittedName>
</protein>
<evidence type="ECO:0000313" key="2">
    <source>
        <dbReference type="Proteomes" id="UP000092993"/>
    </source>
</evidence>
<comment type="caution">
    <text evidence="1">The sequence shown here is derived from an EMBL/GenBank/DDBJ whole genome shotgun (WGS) entry which is preliminary data.</text>
</comment>
<keyword evidence="2" id="KW-1185">Reference proteome</keyword>
<dbReference type="EMBL" id="LUGG01000005">
    <property type="protein sequence ID" value="OBZ74956.1"/>
    <property type="molecule type" value="Genomic_DNA"/>
</dbReference>
<name>A0A1C7MEZ7_GRIFR</name>
<accession>A0A1C7MEZ7</accession>
<sequence length="77" mass="8366">MTLFPDRAWDLSSACLHLANLDLDKLQTRLCLSVSTNGRSSVQRLLSLGSVLTLPDDPGSDVRVLPTTEQSSGLLLR</sequence>
<organism evidence="1 2">
    <name type="scientific">Grifola frondosa</name>
    <name type="common">Maitake</name>
    <name type="synonym">Polyporus frondosus</name>
    <dbReference type="NCBI Taxonomy" id="5627"/>
    <lineage>
        <taxon>Eukaryota</taxon>
        <taxon>Fungi</taxon>
        <taxon>Dikarya</taxon>
        <taxon>Basidiomycota</taxon>
        <taxon>Agaricomycotina</taxon>
        <taxon>Agaricomycetes</taxon>
        <taxon>Polyporales</taxon>
        <taxon>Grifolaceae</taxon>
        <taxon>Grifola</taxon>
    </lineage>
</organism>
<dbReference type="Proteomes" id="UP000092993">
    <property type="component" value="Unassembled WGS sequence"/>
</dbReference>
<dbReference type="AlphaFoldDB" id="A0A1C7MEZ7"/>
<reference evidence="1 2" key="1">
    <citation type="submission" date="2016-03" db="EMBL/GenBank/DDBJ databases">
        <title>Whole genome sequencing of Grifola frondosa 9006-11.</title>
        <authorList>
            <person name="Min B."/>
            <person name="Park H."/>
            <person name="Kim J.-G."/>
            <person name="Cho H."/>
            <person name="Oh Y.-L."/>
            <person name="Kong W.-S."/>
            <person name="Choi I.-G."/>
        </authorList>
    </citation>
    <scope>NUCLEOTIDE SEQUENCE [LARGE SCALE GENOMIC DNA]</scope>
    <source>
        <strain evidence="1 2">9006-11</strain>
    </source>
</reference>
<proteinExistence type="predicted"/>